<reference evidence="2" key="2">
    <citation type="submission" date="2022-01" db="EMBL/GenBank/DDBJ databases">
        <authorList>
            <person name="Yamashiro T."/>
            <person name="Shiraishi A."/>
            <person name="Satake H."/>
            <person name="Nakayama K."/>
        </authorList>
    </citation>
    <scope>NUCLEOTIDE SEQUENCE</scope>
</reference>
<evidence type="ECO:0000256" key="1">
    <source>
        <dbReference type="SAM" id="MobiDB-lite"/>
    </source>
</evidence>
<proteinExistence type="predicted"/>
<protein>
    <submittedName>
        <fullName evidence="2">Uncharacterized protein</fullName>
    </submittedName>
</protein>
<organism evidence="2 3">
    <name type="scientific">Tanacetum coccineum</name>
    <dbReference type="NCBI Taxonomy" id="301880"/>
    <lineage>
        <taxon>Eukaryota</taxon>
        <taxon>Viridiplantae</taxon>
        <taxon>Streptophyta</taxon>
        <taxon>Embryophyta</taxon>
        <taxon>Tracheophyta</taxon>
        <taxon>Spermatophyta</taxon>
        <taxon>Magnoliopsida</taxon>
        <taxon>eudicotyledons</taxon>
        <taxon>Gunneridae</taxon>
        <taxon>Pentapetalae</taxon>
        <taxon>asterids</taxon>
        <taxon>campanulids</taxon>
        <taxon>Asterales</taxon>
        <taxon>Asteraceae</taxon>
        <taxon>Asteroideae</taxon>
        <taxon>Anthemideae</taxon>
        <taxon>Anthemidinae</taxon>
        <taxon>Tanacetum</taxon>
    </lineage>
</organism>
<evidence type="ECO:0000313" key="3">
    <source>
        <dbReference type="Proteomes" id="UP001151760"/>
    </source>
</evidence>
<keyword evidence="3" id="KW-1185">Reference proteome</keyword>
<name>A0ABQ5IEJ7_9ASTR</name>
<feature type="non-terminal residue" evidence="2">
    <location>
        <position position="256"/>
    </location>
</feature>
<reference evidence="2" key="1">
    <citation type="journal article" date="2022" name="Int. J. Mol. Sci.">
        <title>Draft Genome of Tanacetum Coccineum: Genomic Comparison of Closely Related Tanacetum-Family Plants.</title>
        <authorList>
            <person name="Yamashiro T."/>
            <person name="Shiraishi A."/>
            <person name="Nakayama K."/>
            <person name="Satake H."/>
        </authorList>
    </citation>
    <scope>NUCLEOTIDE SEQUENCE</scope>
</reference>
<feature type="region of interest" description="Disordered" evidence="1">
    <location>
        <begin position="106"/>
        <end position="129"/>
    </location>
</feature>
<dbReference type="EMBL" id="BQNB010020671">
    <property type="protein sequence ID" value="GJT98395.1"/>
    <property type="molecule type" value="Genomic_DNA"/>
</dbReference>
<gene>
    <name evidence="2" type="ORF">Tco_1093913</name>
</gene>
<dbReference type="Proteomes" id="UP001151760">
    <property type="component" value="Unassembled WGS sequence"/>
</dbReference>
<accession>A0ABQ5IEJ7</accession>
<sequence>MYTIEERSKLLAEFFERRKKLLAEERVAAVRNKPPTRTQLRSLMMTYLKHTGKYRHNQLNKKTFEEIQALYIKEQERKMQILLPIGSKRDEKYELIRMNKKAVGMDEEEVPEEPKSTKVEVKQKGHEENIRKRSSRRLKMKATKEIVFPDEEEEIDAHVIAMKALAISRQTATVVKVVLDTPPVFQEAPDRRNMKVSLDLSRLAATLNRLERSIQIGIYIFLEDLPGLPPIRQVEFQIDLIPGATPVAQAPYDSFF</sequence>
<evidence type="ECO:0000313" key="2">
    <source>
        <dbReference type="EMBL" id="GJT98395.1"/>
    </source>
</evidence>
<comment type="caution">
    <text evidence="2">The sequence shown here is derived from an EMBL/GenBank/DDBJ whole genome shotgun (WGS) entry which is preliminary data.</text>
</comment>
<feature type="compositionally biased region" description="Basic and acidic residues" evidence="1">
    <location>
        <begin position="112"/>
        <end position="129"/>
    </location>
</feature>